<evidence type="ECO:0000313" key="1">
    <source>
        <dbReference type="EMBL" id="MBO7745252.1"/>
    </source>
</evidence>
<evidence type="ECO:0000313" key="2">
    <source>
        <dbReference type="Proteomes" id="UP000670947"/>
    </source>
</evidence>
<proteinExistence type="predicted"/>
<dbReference type="InterPro" id="IPR036491">
    <property type="entry name" value="YugN-like_sf"/>
</dbReference>
<dbReference type="Gene3D" id="3.30.310.100">
    <property type="entry name" value="YugN-like"/>
    <property type="match status" value="1"/>
</dbReference>
<dbReference type="SUPFAM" id="SSF160755">
    <property type="entry name" value="YugN-like"/>
    <property type="match status" value="1"/>
</dbReference>
<accession>A0ABS3WAA3</accession>
<organism evidence="1 2">
    <name type="scientific">Paenibacillus artemisiicola</name>
    <dbReference type="NCBI Taxonomy" id="1172618"/>
    <lineage>
        <taxon>Bacteria</taxon>
        <taxon>Bacillati</taxon>
        <taxon>Bacillota</taxon>
        <taxon>Bacilli</taxon>
        <taxon>Bacillales</taxon>
        <taxon>Paenibacillaceae</taxon>
        <taxon>Paenibacillus</taxon>
    </lineage>
</organism>
<gene>
    <name evidence="1" type="ORF">I8J29_13660</name>
</gene>
<name>A0ABS3WAA3_9BACL</name>
<protein>
    <submittedName>
        <fullName evidence="1">YugN-like family protein</fullName>
    </submittedName>
</protein>
<comment type="caution">
    <text evidence="1">The sequence shown here is derived from an EMBL/GenBank/DDBJ whole genome shotgun (WGS) entry which is preliminary data.</text>
</comment>
<dbReference type="Proteomes" id="UP000670947">
    <property type="component" value="Unassembled WGS sequence"/>
</dbReference>
<sequence length="137" mass="15707">MIPLESKLESSEKEFTEVRGMLEEHAFALGGNWDYDHGYFDRSLDEERMVWLRVPFDVINGSIDEDTQDLDAKIKMGRPFVLKHVYNEGLDAEAHVSPIGSLMDQFQEPVDADAEVESKWVAQAKKVLAEVEERLLH</sequence>
<dbReference type="EMBL" id="JAGGDJ010000008">
    <property type="protein sequence ID" value="MBO7745252.1"/>
    <property type="molecule type" value="Genomic_DNA"/>
</dbReference>
<keyword evidence="2" id="KW-1185">Reference proteome</keyword>
<dbReference type="Pfam" id="PF08868">
    <property type="entry name" value="YugN"/>
    <property type="match status" value="1"/>
</dbReference>
<reference evidence="1 2" key="1">
    <citation type="submission" date="2021-03" db="EMBL/GenBank/DDBJ databases">
        <title>Paenibacillus artemisicola MWE-103 whole genome sequence.</title>
        <authorList>
            <person name="Ham Y.J."/>
        </authorList>
    </citation>
    <scope>NUCLEOTIDE SEQUENCE [LARGE SCALE GENOMIC DNA]</scope>
    <source>
        <strain evidence="1 2">MWE-103</strain>
    </source>
</reference>
<dbReference type="InterPro" id="IPR014967">
    <property type="entry name" value="Uncharacterised_YugN-like"/>
</dbReference>
<dbReference type="RefSeq" id="WP_208848129.1">
    <property type="nucleotide sequence ID" value="NZ_JAGGDJ010000008.1"/>
</dbReference>